<feature type="non-terminal residue" evidence="2">
    <location>
        <position position="1"/>
    </location>
</feature>
<name>A0A815JI19_9BILA</name>
<evidence type="ECO:0000313" key="4">
    <source>
        <dbReference type="Proteomes" id="UP000663854"/>
    </source>
</evidence>
<evidence type="ECO:0000256" key="1">
    <source>
        <dbReference type="SAM" id="Coils"/>
    </source>
</evidence>
<gene>
    <name evidence="3" type="ORF">JXQ802_LOCUS50076</name>
    <name evidence="2" type="ORF">PYM288_LOCUS33921</name>
</gene>
<keyword evidence="5" id="KW-1185">Reference proteome</keyword>
<evidence type="ECO:0000313" key="5">
    <source>
        <dbReference type="Proteomes" id="UP000663870"/>
    </source>
</evidence>
<dbReference type="Proteomes" id="UP000663870">
    <property type="component" value="Unassembled WGS sequence"/>
</dbReference>
<proteinExistence type="predicted"/>
<reference evidence="2" key="1">
    <citation type="submission" date="2021-02" db="EMBL/GenBank/DDBJ databases">
        <authorList>
            <person name="Nowell W R."/>
        </authorList>
    </citation>
    <scope>NUCLEOTIDE SEQUENCE</scope>
</reference>
<dbReference type="Proteomes" id="UP000663854">
    <property type="component" value="Unassembled WGS sequence"/>
</dbReference>
<feature type="coiled-coil region" evidence="1">
    <location>
        <begin position="101"/>
        <end position="156"/>
    </location>
</feature>
<dbReference type="AlphaFoldDB" id="A0A815JI19"/>
<keyword evidence="1" id="KW-0175">Coiled coil</keyword>
<evidence type="ECO:0000313" key="3">
    <source>
        <dbReference type="EMBL" id="CAF1616704.1"/>
    </source>
</evidence>
<dbReference type="EMBL" id="CAJNOH010004861">
    <property type="protein sequence ID" value="CAF1382348.1"/>
    <property type="molecule type" value="Genomic_DNA"/>
</dbReference>
<protein>
    <submittedName>
        <fullName evidence="2">Uncharacterized protein</fullName>
    </submittedName>
</protein>
<sequence length="156" mass="19012">EFRNLNENLRTYLNDIKKIDDKNRQLQNNIEQIRTNYIKALENHLKRLPEDFRQESHVLAEAHIERYKSKSHAKRFINEREEIKKRINFVASNEKEQIKRLNTLQKQQSLVEKELKNLNEQLQNLYSYVENEKQTYRQAMDKVDDLQIQLEQICIE</sequence>
<comment type="caution">
    <text evidence="2">The sequence shown here is derived from an EMBL/GenBank/DDBJ whole genome shotgun (WGS) entry which is preliminary data.</text>
</comment>
<accession>A0A815JI19</accession>
<dbReference type="EMBL" id="CAJNOL010006323">
    <property type="protein sequence ID" value="CAF1616704.1"/>
    <property type="molecule type" value="Genomic_DNA"/>
</dbReference>
<evidence type="ECO:0000313" key="2">
    <source>
        <dbReference type="EMBL" id="CAF1382348.1"/>
    </source>
</evidence>
<feature type="coiled-coil region" evidence="1">
    <location>
        <begin position="2"/>
        <end position="43"/>
    </location>
</feature>
<organism evidence="2 4">
    <name type="scientific">Rotaria sordida</name>
    <dbReference type="NCBI Taxonomy" id="392033"/>
    <lineage>
        <taxon>Eukaryota</taxon>
        <taxon>Metazoa</taxon>
        <taxon>Spiralia</taxon>
        <taxon>Gnathifera</taxon>
        <taxon>Rotifera</taxon>
        <taxon>Eurotatoria</taxon>
        <taxon>Bdelloidea</taxon>
        <taxon>Philodinida</taxon>
        <taxon>Philodinidae</taxon>
        <taxon>Rotaria</taxon>
    </lineage>
</organism>